<dbReference type="AlphaFoldDB" id="A0AAW2B301"/>
<name>A0AAW2B301_CULAL</name>
<dbReference type="EMBL" id="JAWDJR010000002">
    <property type="protein sequence ID" value="KAK9979877.1"/>
    <property type="molecule type" value="Genomic_DNA"/>
</dbReference>
<gene>
    <name evidence="1" type="ORF">ABG768_013285</name>
</gene>
<organism evidence="1 2">
    <name type="scientific">Culter alburnus</name>
    <name type="common">Topmouth culter</name>
    <dbReference type="NCBI Taxonomy" id="194366"/>
    <lineage>
        <taxon>Eukaryota</taxon>
        <taxon>Metazoa</taxon>
        <taxon>Chordata</taxon>
        <taxon>Craniata</taxon>
        <taxon>Vertebrata</taxon>
        <taxon>Euteleostomi</taxon>
        <taxon>Actinopterygii</taxon>
        <taxon>Neopterygii</taxon>
        <taxon>Teleostei</taxon>
        <taxon>Ostariophysi</taxon>
        <taxon>Cypriniformes</taxon>
        <taxon>Xenocyprididae</taxon>
        <taxon>Xenocypridinae</taxon>
        <taxon>Culter</taxon>
    </lineage>
</organism>
<evidence type="ECO:0000313" key="1">
    <source>
        <dbReference type="EMBL" id="KAK9979877.1"/>
    </source>
</evidence>
<feature type="non-terminal residue" evidence="1">
    <location>
        <position position="1"/>
    </location>
</feature>
<reference evidence="1 2" key="1">
    <citation type="submission" date="2024-05" db="EMBL/GenBank/DDBJ databases">
        <title>A high-quality chromosomal-level genome assembly of Topmouth culter (Culter alburnus).</title>
        <authorList>
            <person name="Zhao H."/>
        </authorList>
    </citation>
    <scope>NUCLEOTIDE SEQUENCE [LARGE SCALE GENOMIC DNA]</scope>
    <source>
        <strain evidence="1">CATC2023</strain>
        <tissue evidence="1">Muscle</tissue>
    </source>
</reference>
<protein>
    <submittedName>
        <fullName evidence="1">Uncharacterized protein</fullName>
    </submittedName>
</protein>
<proteinExistence type="predicted"/>
<keyword evidence="2" id="KW-1185">Reference proteome</keyword>
<accession>A0AAW2B301</accession>
<comment type="caution">
    <text evidence="1">The sequence shown here is derived from an EMBL/GenBank/DDBJ whole genome shotgun (WGS) entry which is preliminary data.</text>
</comment>
<dbReference type="Proteomes" id="UP001479290">
    <property type="component" value="Unassembled WGS sequence"/>
</dbReference>
<evidence type="ECO:0000313" key="2">
    <source>
        <dbReference type="Proteomes" id="UP001479290"/>
    </source>
</evidence>
<sequence>TLLFTPQRPTLRISGLLQLTISHLAARKHGLPQPTQSLLRATQKRVIDWPDEPRKSQSFKLDESFLSSPNSRPLRRKLPLFSDLHSEISRSWKQPFSARLTNAAAADSTNLIGSVEQGYTAIPTIEDTLATHLSPSSAPSWKSRPLLTSKPCRTTSVFIGKTYMTAGQAGMALHTMGILQPYQTDVLKEMDEGNGLTAEAVKGAPQSHRFGLKSHQTHCACYRALHGRLGGCKAPPMAQSYGNQ</sequence>